<dbReference type="AlphaFoldDB" id="A0A8H7EP30"/>
<dbReference type="Pfam" id="PF01764">
    <property type="entry name" value="Lipase_3"/>
    <property type="match status" value="1"/>
</dbReference>
<dbReference type="EMBL" id="JABAYA010000144">
    <property type="protein sequence ID" value="KAF7723638.1"/>
    <property type="molecule type" value="Genomic_DNA"/>
</dbReference>
<dbReference type="PANTHER" id="PTHR46086:SF3">
    <property type="entry name" value="TRIACYLGLYCEROL LIPASE OBL1"/>
    <property type="match status" value="1"/>
</dbReference>
<reference evidence="2" key="1">
    <citation type="submission" date="2020-01" db="EMBL/GenBank/DDBJ databases">
        <title>Genome Sequencing of Three Apophysomyces-Like Fungal Strains Confirms a Novel Fungal Genus in the Mucoromycota with divergent Burkholderia-like Endosymbiotic Bacteria.</title>
        <authorList>
            <person name="Stajich J.E."/>
            <person name="Macias A.M."/>
            <person name="Carter-House D."/>
            <person name="Lovett B."/>
            <person name="Kasson L.R."/>
            <person name="Berry K."/>
            <person name="Grigoriev I."/>
            <person name="Chang Y."/>
            <person name="Spatafora J."/>
            <person name="Kasson M.T."/>
        </authorList>
    </citation>
    <scope>NUCLEOTIDE SEQUENCE</scope>
    <source>
        <strain evidence="2">NRRL A-21654</strain>
    </source>
</reference>
<accession>A0A8H7EP30</accession>
<evidence type="ECO:0000313" key="3">
    <source>
        <dbReference type="Proteomes" id="UP000605846"/>
    </source>
</evidence>
<dbReference type="SUPFAM" id="SSF53474">
    <property type="entry name" value="alpha/beta-Hydrolases"/>
    <property type="match status" value="1"/>
</dbReference>
<evidence type="ECO:0000313" key="2">
    <source>
        <dbReference type="EMBL" id="KAF7723638.1"/>
    </source>
</evidence>
<evidence type="ECO:0000259" key="1">
    <source>
        <dbReference type="Pfam" id="PF01764"/>
    </source>
</evidence>
<dbReference type="InterPro" id="IPR002921">
    <property type="entry name" value="Fungal_lipase-type"/>
</dbReference>
<keyword evidence="3" id="KW-1185">Reference proteome</keyword>
<feature type="domain" description="Fungal lipase-type" evidence="1">
    <location>
        <begin position="107"/>
        <end position="276"/>
    </location>
</feature>
<proteinExistence type="predicted"/>
<protein>
    <recommendedName>
        <fullName evidence="1">Fungal lipase-type domain-containing protein</fullName>
    </recommendedName>
</protein>
<dbReference type="Proteomes" id="UP000605846">
    <property type="component" value="Unassembled WGS sequence"/>
</dbReference>
<sequence length="291" mass="32735">MDPDTTMFDNSIPRTQNLESSELFRERKKLSSRGAHADNLTNLMKRPRYSLPLAYTLAVASKLVYEDTEVIRYELAKAGFDVERTFRPIAYHNICAFIVEKDNDILLVFRGTNPLNIGNYLTNVNIAMREVHAPWGSMGKVHKGFWEAMGDSQRNISPSTQTATVRIELTNTSLYLTIVSALYAVVKAIHFLTMNLFKHVAEPIDSSFLGHEADIRSRSMYAQAEKYIMTLIYPPPSKNGTKDKVNIADRISKDYGAVQRRKRLLIAGHSLGGALGTSKRVGIEWSAGARY</sequence>
<dbReference type="InterPro" id="IPR044819">
    <property type="entry name" value="OBL-like"/>
</dbReference>
<dbReference type="GO" id="GO:0004806">
    <property type="term" value="F:triacylglycerol lipase activity"/>
    <property type="evidence" value="ECO:0007669"/>
    <property type="project" value="InterPro"/>
</dbReference>
<dbReference type="InterPro" id="IPR029058">
    <property type="entry name" value="AB_hydrolase_fold"/>
</dbReference>
<dbReference type="Gene3D" id="3.40.50.1820">
    <property type="entry name" value="alpha/beta hydrolase"/>
    <property type="match status" value="1"/>
</dbReference>
<dbReference type="OrthoDB" id="2338663at2759"/>
<dbReference type="GO" id="GO:0006629">
    <property type="term" value="P:lipid metabolic process"/>
    <property type="evidence" value="ECO:0007669"/>
    <property type="project" value="InterPro"/>
</dbReference>
<name>A0A8H7EP30_9FUNG</name>
<comment type="caution">
    <text evidence="2">The sequence shown here is derived from an EMBL/GenBank/DDBJ whole genome shotgun (WGS) entry which is preliminary data.</text>
</comment>
<gene>
    <name evidence="2" type="ORF">EC973_001780</name>
</gene>
<organism evidence="2 3">
    <name type="scientific">Apophysomyces ossiformis</name>
    <dbReference type="NCBI Taxonomy" id="679940"/>
    <lineage>
        <taxon>Eukaryota</taxon>
        <taxon>Fungi</taxon>
        <taxon>Fungi incertae sedis</taxon>
        <taxon>Mucoromycota</taxon>
        <taxon>Mucoromycotina</taxon>
        <taxon>Mucoromycetes</taxon>
        <taxon>Mucorales</taxon>
        <taxon>Mucorineae</taxon>
        <taxon>Mucoraceae</taxon>
        <taxon>Apophysomyces</taxon>
    </lineage>
</organism>
<dbReference type="PANTHER" id="PTHR46086">
    <property type="entry name" value="ALPHA/BETA-HYDROLASES SUPERFAMILY PROTEIN"/>
    <property type="match status" value="1"/>
</dbReference>